<dbReference type="PANTHER" id="PTHR21974">
    <property type="entry name" value="RE15880P"/>
    <property type="match status" value="1"/>
</dbReference>
<name>A0A2A9NM68_9AGAR</name>
<evidence type="ECO:0000313" key="2">
    <source>
        <dbReference type="EMBL" id="PFH48856.1"/>
    </source>
</evidence>
<evidence type="ECO:0000256" key="1">
    <source>
        <dbReference type="SAM" id="Coils"/>
    </source>
</evidence>
<keyword evidence="3" id="KW-1185">Reference proteome</keyword>
<evidence type="ECO:0000313" key="3">
    <source>
        <dbReference type="Proteomes" id="UP000242287"/>
    </source>
</evidence>
<dbReference type="STRING" id="703135.A0A2A9NM68"/>
<dbReference type="PANTHER" id="PTHR21974:SF2">
    <property type="entry name" value="RE15880P"/>
    <property type="match status" value="1"/>
</dbReference>
<protein>
    <submittedName>
        <fullName evidence="2">Uncharacterized protein</fullName>
    </submittedName>
</protein>
<organism evidence="2 3">
    <name type="scientific">Amanita thiersii Skay4041</name>
    <dbReference type="NCBI Taxonomy" id="703135"/>
    <lineage>
        <taxon>Eukaryota</taxon>
        <taxon>Fungi</taxon>
        <taxon>Dikarya</taxon>
        <taxon>Basidiomycota</taxon>
        <taxon>Agaricomycotina</taxon>
        <taxon>Agaricomycetes</taxon>
        <taxon>Agaricomycetidae</taxon>
        <taxon>Agaricales</taxon>
        <taxon>Pluteineae</taxon>
        <taxon>Amanitaceae</taxon>
        <taxon>Amanita</taxon>
    </lineage>
</organism>
<dbReference type="AlphaFoldDB" id="A0A2A9NM68"/>
<sequence>MSIEDAVVSAASYQAQLLGSIAEYDDAPAALAQQESQVAELVAQIQDDEKRLQALAANAKKEKRGHESLRDSTARRLAHTLTGKKEKFAARESEEERKYVEALEREFEARDALNVLRGIHRDAKLDDLSEKVRRRRSLKVELSALYGQIFNGPSLAFPEDDELEEQLKVVQEQYDEKRRRMDMESEGADTLTRADRTLSTCREKVSEKLDYTRWALSSYLDMEERSVFRQARELAHQVQLLVREAQSSCPSVGDIGELPVSQRQVKQRQLISEHG</sequence>
<dbReference type="OrthoDB" id="2562743at2759"/>
<feature type="coiled-coil region" evidence="1">
    <location>
        <begin position="31"/>
        <end position="62"/>
    </location>
</feature>
<proteinExistence type="predicted"/>
<dbReference type="EMBL" id="KZ302048">
    <property type="protein sequence ID" value="PFH48856.1"/>
    <property type="molecule type" value="Genomic_DNA"/>
</dbReference>
<reference evidence="2 3" key="1">
    <citation type="submission" date="2014-02" db="EMBL/GenBank/DDBJ databases">
        <title>Transposable element dynamics among asymbiotic and ectomycorrhizal Amanita fungi.</title>
        <authorList>
            <consortium name="DOE Joint Genome Institute"/>
            <person name="Hess J."/>
            <person name="Skrede I."/>
            <person name="Wolfe B."/>
            <person name="LaButti K."/>
            <person name="Ohm R.A."/>
            <person name="Grigoriev I.V."/>
            <person name="Pringle A."/>
        </authorList>
    </citation>
    <scope>NUCLEOTIDE SEQUENCE [LARGE SCALE GENOMIC DNA]</scope>
    <source>
        <strain evidence="2 3">SKay4041</strain>
    </source>
</reference>
<keyword evidence="1" id="KW-0175">Coiled coil</keyword>
<dbReference type="Proteomes" id="UP000242287">
    <property type="component" value="Unassembled WGS sequence"/>
</dbReference>
<gene>
    <name evidence="2" type="ORF">AMATHDRAFT_148956</name>
</gene>
<accession>A0A2A9NM68</accession>